<gene>
    <name evidence="1" type="ORF">MAUB_43520</name>
</gene>
<evidence type="ECO:0000313" key="2">
    <source>
        <dbReference type="Proteomes" id="UP000465609"/>
    </source>
</evidence>
<evidence type="ECO:0008006" key="3">
    <source>
        <dbReference type="Google" id="ProtNLM"/>
    </source>
</evidence>
<keyword evidence="2" id="KW-1185">Reference proteome</keyword>
<evidence type="ECO:0000313" key="1">
    <source>
        <dbReference type="EMBL" id="BBX86479.1"/>
    </source>
</evidence>
<dbReference type="Proteomes" id="UP000465609">
    <property type="component" value="Chromosome"/>
</dbReference>
<dbReference type="EMBL" id="AP022577">
    <property type="protein sequence ID" value="BBX86479.1"/>
    <property type="molecule type" value="Genomic_DNA"/>
</dbReference>
<accession>A0ABM7IIG5</accession>
<protein>
    <recommendedName>
        <fullName evidence="3">PASTA domain-containing protein</fullName>
    </recommendedName>
</protein>
<organism evidence="1 2">
    <name type="scientific">Mycolicibacterium aubagnense</name>
    <dbReference type="NCBI Taxonomy" id="319707"/>
    <lineage>
        <taxon>Bacteria</taxon>
        <taxon>Bacillati</taxon>
        <taxon>Actinomycetota</taxon>
        <taxon>Actinomycetes</taxon>
        <taxon>Mycobacteriales</taxon>
        <taxon>Mycobacteriaceae</taxon>
        <taxon>Mycolicibacterium</taxon>
    </lineage>
</organism>
<sequence length="68" mass="6626">MAAVGLAPVASATTADVAVNELRAQGYLVQINQTPTAPLTACAVKNVSTLAGGDAPSAIVDIACPDGC</sequence>
<reference evidence="1 2" key="1">
    <citation type="journal article" date="2019" name="Emerg. Microbes Infect.">
        <title>Comprehensive subspecies identification of 175 nontuberculous mycobacteria species based on 7547 genomic profiles.</title>
        <authorList>
            <person name="Matsumoto Y."/>
            <person name="Kinjo T."/>
            <person name="Motooka D."/>
            <person name="Nabeya D."/>
            <person name="Jung N."/>
            <person name="Uechi K."/>
            <person name="Horii T."/>
            <person name="Iida T."/>
            <person name="Fujita J."/>
            <person name="Nakamura S."/>
        </authorList>
    </citation>
    <scope>NUCLEOTIDE SEQUENCE [LARGE SCALE GENOMIC DNA]</scope>
    <source>
        <strain evidence="1 2">JCM 15296</strain>
    </source>
</reference>
<proteinExistence type="predicted"/>
<name>A0ABM7IIG5_9MYCO</name>